<protein>
    <recommendedName>
        <fullName evidence="1">DUF4789 domain-containing protein</fullName>
    </recommendedName>
</protein>
<accession>A0ABD1D451</accession>
<reference evidence="2 3" key="1">
    <citation type="submission" date="2024-05" db="EMBL/GenBank/DDBJ databases">
        <title>Culex pipiens pipiens assembly and annotation.</title>
        <authorList>
            <person name="Alout H."/>
            <person name="Durand T."/>
        </authorList>
    </citation>
    <scope>NUCLEOTIDE SEQUENCE [LARGE SCALE GENOMIC DNA]</scope>
    <source>
        <strain evidence="2">HA-2024</strain>
        <tissue evidence="2">Whole body</tissue>
    </source>
</reference>
<dbReference type="AlphaFoldDB" id="A0ABD1D451"/>
<proteinExistence type="predicted"/>
<sequence>MTLPTLTGSVASKTHYTCGRLGGAGEEFQRLFALMLLQRATRERKTFKLAFECKEGVKFDDVVLHLAQEKKWWFFQNKHFKKKDQHNISRKSSVMRHASVWVCILTFYNLQSSSLAAIVPPPWSDPNKNPCASQPGGWQLLYWPPLKKCFKIFQLGYPCPDTMELSPVGSGTLGGGSGAECRCPPTTAQSPLTKRCHPLFERGPCDFGQYFAPIADSEVKSAIPKQRWGICKSTEICQSGMVYWPQDNKCYQLHTKGPCPKGKLLSLDNDGIAKCRCENEGELSNYFYNETETCHEFFTRGPCLRTGELFLPSKKCACHQRLPHFHNETNQCYELGTIGPCPIGHTFIIADKRGQQEVSSMRAECRCKDNYVPWKDGYCYKLYTQGPCEFGSFVTEANVCTPNPCEKGRLYFAKEKTCYRIGSQGPCSLHQVVIFDFTTRPSLDGISYNGICGCSGVIHNLDQSCSEDEVPKSACDSTPDMVEINKQCFKLYTRGPCGPGQWLETKKGPAKVRGAICVCRPGFTPYESSLQNGVIGCQPPAVGLARWFMSLLGFGPTEPEEY</sequence>
<dbReference type="Proteomes" id="UP001562425">
    <property type="component" value="Unassembled WGS sequence"/>
</dbReference>
<dbReference type="Pfam" id="PF16033">
    <property type="entry name" value="DUF4789"/>
    <property type="match status" value="2"/>
</dbReference>
<organism evidence="2 3">
    <name type="scientific">Culex pipiens pipiens</name>
    <name type="common">Northern house mosquito</name>
    <dbReference type="NCBI Taxonomy" id="38569"/>
    <lineage>
        <taxon>Eukaryota</taxon>
        <taxon>Metazoa</taxon>
        <taxon>Ecdysozoa</taxon>
        <taxon>Arthropoda</taxon>
        <taxon>Hexapoda</taxon>
        <taxon>Insecta</taxon>
        <taxon>Pterygota</taxon>
        <taxon>Neoptera</taxon>
        <taxon>Endopterygota</taxon>
        <taxon>Diptera</taxon>
        <taxon>Nematocera</taxon>
        <taxon>Culicoidea</taxon>
        <taxon>Culicidae</taxon>
        <taxon>Culicinae</taxon>
        <taxon>Culicini</taxon>
        <taxon>Culex</taxon>
        <taxon>Culex</taxon>
    </lineage>
</organism>
<comment type="caution">
    <text evidence="2">The sequence shown here is derived from an EMBL/GenBank/DDBJ whole genome shotgun (WGS) entry which is preliminary data.</text>
</comment>
<dbReference type="InterPro" id="IPR031993">
    <property type="entry name" value="DUF4789"/>
</dbReference>
<dbReference type="PANTHER" id="PTHR21177">
    <property type="entry name" value="IP06524P-RELATED"/>
    <property type="match status" value="1"/>
</dbReference>
<dbReference type="EMBL" id="JBEHCU010007613">
    <property type="protein sequence ID" value="KAL1394396.1"/>
    <property type="molecule type" value="Genomic_DNA"/>
</dbReference>
<evidence type="ECO:0000259" key="1">
    <source>
        <dbReference type="Pfam" id="PF16033"/>
    </source>
</evidence>
<feature type="domain" description="DUF4789" evidence="1">
    <location>
        <begin position="229"/>
        <end position="276"/>
    </location>
</feature>
<name>A0ABD1D451_CULPP</name>
<feature type="domain" description="DUF4789" evidence="1">
    <location>
        <begin position="362"/>
        <end position="427"/>
    </location>
</feature>
<gene>
    <name evidence="2" type="ORF">pipiens_003056</name>
</gene>
<evidence type="ECO:0000313" key="2">
    <source>
        <dbReference type="EMBL" id="KAL1394396.1"/>
    </source>
</evidence>
<dbReference type="PANTHER" id="PTHR21177:SF7">
    <property type="entry name" value="GH11627P"/>
    <property type="match status" value="1"/>
</dbReference>
<keyword evidence="3" id="KW-1185">Reference proteome</keyword>
<evidence type="ECO:0000313" key="3">
    <source>
        <dbReference type="Proteomes" id="UP001562425"/>
    </source>
</evidence>